<sequence>MAIPGAQLYYEETGRGAPVVLLHGHSFDRRMWDPQVVELARHYRVIRYDMRGYGLSSVPVEGQQFLHADDLYQLLQALHISKAHLVGVSLGGFVAVDFMALHPENVLSVVSCSGSIYPRPGPEEPITEAEIARRRTEIAQLQARGTAAFKSQWLKSLLKSSGPDSVRSAPLLRQMVQDWSMWQPLHVEPRVLLGHSLVPRLQAHPVQVPLLLLAGARESAARQQDNETLKKLVPGAQVAVVPNAGHVANLDNPAAFTQAVLQFLATL</sequence>
<comment type="caution">
    <text evidence="3">The sequence shown here is derived from an EMBL/GenBank/DDBJ whole genome shotgun (WGS) entry which is preliminary data.</text>
</comment>
<dbReference type="InterPro" id="IPR000639">
    <property type="entry name" value="Epox_hydrolase-like"/>
</dbReference>
<evidence type="ECO:0000256" key="1">
    <source>
        <dbReference type="ARBA" id="ARBA00022801"/>
    </source>
</evidence>
<dbReference type="InterPro" id="IPR050266">
    <property type="entry name" value="AB_hydrolase_sf"/>
</dbReference>
<gene>
    <name evidence="3" type="ORF">BXP70_19515</name>
</gene>
<protein>
    <recommendedName>
        <fullName evidence="2">AB hydrolase-1 domain-containing protein</fullName>
    </recommendedName>
</protein>
<dbReference type="PANTHER" id="PTHR43798">
    <property type="entry name" value="MONOACYLGLYCEROL LIPASE"/>
    <property type="match status" value="1"/>
</dbReference>
<evidence type="ECO:0000313" key="3">
    <source>
        <dbReference type="EMBL" id="OUJ72243.1"/>
    </source>
</evidence>
<keyword evidence="1" id="KW-0378">Hydrolase</keyword>
<evidence type="ECO:0000313" key="4">
    <source>
        <dbReference type="Proteomes" id="UP000194873"/>
    </source>
</evidence>
<accession>A0A243W9N8</accession>
<name>A0A243W9N8_9BACT</name>
<dbReference type="InterPro" id="IPR029058">
    <property type="entry name" value="AB_hydrolase_fold"/>
</dbReference>
<dbReference type="Gene3D" id="3.40.50.1820">
    <property type="entry name" value="alpha/beta hydrolase"/>
    <property type="match status" value="1"/>
</dbReference>
<dbReference type="EMBL" id="MTSE01000012">
    <property type="protein sequence ID" value="OUJ72243.1"/>
    <property type="molecule type" value="Genomic_DNA"/>
</dbReference>
<reference evidence="3 4" key="1">
    <citation type="submission" date="2017-01" db="EMBL/GenBank/DDBJ databases">
        <title>A new Hymenobacter.</title>
        <authorList>
            <person name="Liang Y."/>
            <person name="Feng F."/>
        </authorList>
    </citation>
    <scope>NUCLEOTIDE SEQUENCE [LARGE SCALE GENOMIC DNA]</scope>
    <source>
        <strain evidence="3">MIMBbqt21</strain>
    </source>
</reference>
<dbReference type="PRINTS" id="PR00412">
    <property type="entry name" value="EPOXHYDRLASE"/>
</dbReference>
<feature type="domain" description="AB hydrolase-1" evidence="2">
    <location>
        <begin position="18"/>
        <end position="253"/>
    </location>
</feature>
<evidence type="ECO:0000259" key="2">
    <source>
        <dbReference type="Pfam" id="PF00561"/>
    </source>
</evidence>
<dbReference type="GO" id="GO:0016787">
    <property type="term" value="F:hydrolase activity"/>
    <property type="evidence" value="ECO:0007669"/>
    <property type="project" value="UniProtKB-KW"/>
</dbReference>
<organism evidence="3 4">
    <name type="scientific">Hymenobacter crusticola</name>
    <dbReference type="NCBI Taxonomy" id="1770526"/>
    <lineage>
        <taxon>Bacteria</taxon>
        <taxon>Pseudomonadati</taxon>
        <taxon>Bacteroidota</taxon>
        <taxon>Cytophagia</taxon>
        <taxon>Cytophagales</taxon>
        <taxon>Hymenobacteraceae</taxon>
        <taxon>Hymenobacter</taxon>
    </lineage>
</organism>
<dbReference type="AlphaFoldDB" id="A0A243W9N8"/>
<dbReference type="Proteomes" id="UP000194873">
    <property type="component" value="Unassembled WGS sequence"/>
</dbReference>
<dbReference type="SUPFAM" id="SSF53474">
    <property type="entry name" value="alpha/beta-Hydrolases"/>
    <property type="match status" value="1"/>
</dbReference>
<dbReference type="Pfam" id="PF00561">
    <property type="entry name" value="Abhydrolase_1"/>
    <property type="match status" value="1"/>
</dbReference>
<keyword evidence="4" id="KW-1185">Reference proteome</keyword>
<dbReference type="PRINTS" id="PR00111">
    <property type="entry name" value="ABHYDROLASE"/>
</dbReference>
<dbReference type="GO" id="GO:0016020">
    <property type="term" value="C:membrane"/>
    <property type="evidence" value="ECO:0007669"/>
    <property type="project" value="TreeGrafter"/>
</dbReference>
<dbReference type="PANTHER" id="PTHR43798:SF31">
    <property type="entry name" value="AB HYDROLASE SUPERFAMILY PROTEIN YCLE"/>
    <property type="match status" value="1"/>
</dbReference>
<proteinExistence type="predicted"/>
<dbReference type="InterPro" id="IPR000073">
    <property type="entry name" value="AB_hydrolase_1"/>
</dbReference>